<accession>A0A523XR70</accession>
<sequence length="260" mass="28360">MKLSEFAVHRPVTTLMIFAGILLLGIISLIRLPFELMPDISTPAVSVVTPYSGAAAVDVEKRITEVVESAMSTVSNVKELKSISKEGLSVVTLMMNFGANIDEASNDIRDKLDWVKPYLPDDAGTPTIFKFDLSDYPIFFLGVSATESYFDLHQIIEKRVVDPLKRIQGVGAINIFGGLERQINVRVDRNRLAGYSLSIEAIDMALKAANFGEPAGNLRVGRLDYMVRVPGDFVSIDEVSSVVVGRHVGGSIRLSDVATV</sequence>
<evidence type="ECO:0000256" key="1">
    <source>
        <dbReference type="SAM" id="Phobius"/>
    </source>
</evidence>
<keyword evidence="1" id="KW-0812">Transmembrane</keyword>
<gene>
    <name evidence="2" type="ORF">E3J38_03305</name>
</gene>
<organism evidence="2 3">
    <name type="scientific">candidate division TA06 bacterium</name>
    <dbReference type="NCBI Taxonomy" id="2250710"/>
    <lineage>
        <taxon>Bacteria</taxon>
        <taxon>Bacteria division TA06</taxon>
    </lineage>
</organism>
<dbReference type="EMBL" id="SOIP01000205">
    <property type="protein sequence ID" value="TET81775.1"/>
    <property type="molecule type" value="Genomic_DNA"/>
</dbReference>
<dbReference type="InterPro" id="IPR027463">
    <property type="entry name" value="AcrB_DN_DC_subdom"/>
</dbReference>
<evidence type="ECO:0000313" key="3">
    <source>
        <dbReference type="Proteomes" id="UP000315534"/>
    </source>
</evidence>
<keyword evidence="1" id="KW-1133">Transmembrane helix</keyword>
<dbReference type="PANTHER" id="PTHR32063">
    <property type="match status" value="1"/>
</dbReference>
<dbReference type="PRINTS" id="PR00702">
    <property type="entry name" value="ACRIFLAVINRP"/>
</dbReference>
<dbReference type="InterPro" id="IPR001036">
    <property type="entry name" value="Acrflvin-R"/>
</dbReference>
<feature type="non-terminal residue" evidence="2">
    <location>
        <position position="260"/>
    </location>
</feature>
<comment type="caution">
    <text evidence="2">The sequence shown here is derived from an EMBL/GenBank/DDBJ whole genome shotgun (WGS) entry which is preliminary data.</text>
</comment>
<evidence type="ECO:0000313" key="2">
    <source>
        <dbReference type="EMBL" id="TET81775.1"/>
    </source>
</evidence>
<reference evidence="2 3" key="1">
    <citation type="submission" date="2019-03" db="EMBL/GenBank/DDBJ databases">
        <title>Metabolic potential of uncultured bacteria and archaea associated with petroleum seepage in deep-sea sediments.</title>
        <authorList>
            <person name="Dong X."/>
            <person name="Hubert C."/>
        </authorList>
    </citation>
    <scope>NUCLEOTIDE SEQUENCE [LARGE SCALE GENOMIC DNA]</scope>
    <source>
        <strain evidence="2">E29_bin36</strain>
    </source>
</reference>
<protein>
    <submittedName>
        <fullName evidence="2">Efflux RND transporter permease subunit</fullName>
    </submittedName>
</protein>
<dbReference type="GO" id="GO:0042910">
    <property type="term" value="F:xenobiotic transmembrane transporter activity"/>
    <property type="evidence" value="ECO:0007669"/>
    <property type="project" value="TreeGrafter"/>
</dbReference>
<dbReference type="PANTHER" id="PTHR32063:SF0">
    <property type="entry name" value="SWARMING MOTILITY PROTEIN SWRC"/>
    <property type="match status" value="1"/>
</dbReference>
<dbReference type="AlphaFoldDB" id="A0A523XR70"/>
<dbReference type="Gene3D" id="3.30.70.1320">
    <property type="entry name" value="Multidrug efflux transporter AcrB pore domain like"/>
    <property type="match status" value="1"/>
</dbReference>
<dbReference type="SUPFAM" id="SSF82693">
    <property type="entry name" value="Multidrug efflux transporter AcrB pore domain, PN1, PN2, PC1 and PC2 subdomains"/>
    <property type="match status" value="2"/>
</dbReference>
<dbReference type="Gene3D" id="3.30.70.1430">
    <property type="entry name" value="Multidrug efflux transporter AcrB pore domain"/>
    <property type="match status" value="1"/>
</dbReference>
<dbReference type="Pfam" id="PF00873">
    <property type="entry name" value="ACR_tran"/>
    <property type="match status" value="1"/>
</dbReference>
<dbReference type="GO" id="GO:0005886">
    <property type="term" value="C:plasma membrane"/>
    <property type="evidence" value="ECO:0007669"/>
    <property type="project" value="TreeGrafter"/>
</dbReference>
<dbReference type="Gene3D" id="3.30.2090.10">
    <property type="entry name" value="Multidrug efflux transporter AcrB TolC docking domain, DN and DC subdomains"/>
    <property type="match status" value="1"/>
</dbReference>
<dbReference type="Proteomes" id="UP000315534">
    <property type="component" value="Unassembled WGS sequence"/>
</dbReference>
<dbReference type="SUPFAM" id="SSF82714">
    <property type="entry name" value="Multidrug efflux transporter AcrB TolC docking domain, DN and DC subdomains"/>
    <property type="match status" value="1"/>
</dbReference>
<dbReference type="Gene3D" id="1.20.1640.10">
    <property type="entry name" value="Multidrug efflux transporter AcrB transmembrane domain"/>
    <property type="match status" value="1"/>
</dbReference>
<proteinExistence type="predicted"/>
<name>A0A523XR70_UNCT6</name>
<feature type="transmembrane region" description="Helical" evidence="1">
    <location>
        <begin position="12"/>
        <end position="34"/>
    </location>
</feature>
<keyword evidence="1" id="KW-0472">Membrane</keyword>